<organism evidence="1 2">
    <name type="scientific">Tetrahymena thermophila (strain SB210)</name>
    <dbReference type="NCBI Taxonomy" id="312017"/>
    <lineage>
        <taxon>Eukaryota</taxon>
        <taxon>Sar</taxon>
        <taxon>Alveolata</taxon>
        <taxon>Ciliophora</taxon>
        <taxon>Intramacronucleata</taxon>
        <taxon>Oligohymenophorea</taxon>
        <taxon>Hymenostomatida</taxon>
        <taxon>Tetrahymenina</taxon>
        <taxon>Tetrahymenidae</taxon>
        <taxon>Tetrahymena</taxon>
    </lineage>
</organism>
<protein>
    <submittedName>
        <fullName evidence="1">Uncharacterized protein</fullName>
    </submittedName>
</protein>
<dbReference type="AlphaFoldDB" id="Q229B3"/>
<sequence>MILKNEQNEIKQILSQKKEQFAVEIRRRKNQCQIEKNRQIIALKFNENIHTRYEETNAAQIYEQIVKEYSQQNNQSGIDSSPSILLTDEEFQLHLNNLENYTGNIQFYCILKSLIYINAYLRMNNMSRINISQKMIDNLADISVTYENQQTSENYYLSIMALQSISVISYFPINVDLFSEKLFKSLFTWVDSNMIQLQCNSFQAIYLVSCSDESIMQKLIVQYDLLNISLNALKNTISRLKSIVSSKSSKKLNSQNNLEEVLRQLVLQIIRIVQDYQILTMKSNSRLDHLHFNELLIEAASKILLEHSVVDISSSIICGQIIKLSLNSEITFEITLKNIINSNIIPIFYEIIGKYVMNYTESKSYQQLVETITNIICIISSCDDQNISQIVYQSNSNLSILIDLLIKERSKINITSLKIIHNICFDNPFAQNYVIESNAFWQNLGLIISYSSSQELVKEILLLLFQMVEQVTNNIANKFIEQNGFQIIYQILYKFQTPQFIIISFDILNALFDYIIEEKIDQNLEKFTQQCSKFQIIQLAESFCSNHQIQNNVQNSIFYFLNKLDTHSDFLKSQNNFAITENIQFNSFKLTPASFVYQNYN</sequence>
<accession>Q229B3</accession>
<dbReference type="KEGG" id="tet:TTHERM_01444890"/>
<dbReference type="HOGENOM" id="CLU_444479_0_0_1"/>
<reference evidence="2" key="1">
    <citation type="journal article" date="2006" name="PLoS Biol.">
        <title>Macronuclear genome sequence of the ciliate Tetrahymena thermophila, a model eukaryote.</title>
        <authorList>
            <person name="Eisen J.A."/>
            <person name="Coyne R.S."/>
            <person name="Wu M."/>
            <person name="Wu D."/>
            <person name="Thiagarajan M."/>
            <person name="Wortman J.R."/>
            <person name="Badger J.H."/>
            <person name="Ren Q."/>
            <person name="Amedeo P."/>
            <person name="Jones K.M."/>
            <person name="Tallon L.J."/>
            <person name="Delcher A.L."/>
            <person name="Salzberg S.L."/>
            <person name="Silva J.C."/>
            <person name="Haas B.J."/>
            <person name="Majoros W.H."/>
            <person name="Farzad M."/>
            <person name="Carlton J.M."/>
            <person name="Smith R.K. Jr."/>
            <person name="Garg J."/>
            <person name="Pearlman R.E."/>
            <person name="Karrer K.M."/>
            <person name="Sun L."/>
            <person name="Manning G."/>
            <person name="Elde N.C."/>
            <person name="Turkewitz A.P."/>
            <person name="Asai D.J."/>
            <person name="Wilkes D.E."/>
            <person name="Wang Y."/>
            <person name="Cai H."/>
            <person name="Collins K."/>
            <person name="Stewart B.A."/>
            <person name="Lee S.R."/>
            <person name="Wilamowska K."/>
            <person name="Weinberg Z."/>
            <person name="Ruzzo W.L."/>
            <person name="Wloga D."/>
            <person name="Gaertig J."/>
            <person name="Frankel J."/>
            <person name="Tsao C.-C."/>
            <person name="Gorovsky M.A."/>
            <person name="Keeling P.J."/>
            <person name="Waller R.F."/>
            <person name="Patron N.J."/>
            <person name="Cherry J.M."/>
            <person name="Stover N.A."/>
            <person name="Krieger C.J."/>
            <person name="del Toro C."/>
            <person name="Ryder H.F."/>
            <person name="Williamson S.C."/>
            <person name="Barbeau R.A."/>
            <person name="Hamilton E.P."/>
            <person name="Orias E."/>
        </authorList>
    </citation>
    <scope>NUCLEOTIDE SEQUENCE [LARGE SCALE GENOMIC DNA]</scope>
    <source>
        <strain evidence="2">SB210</strain>
    </source>
</reference>
<keyword evidence="2" id="KW-1185">Reference proteome</keyword>
<dbReference type="Gene3D" id="1.25.10.10">
    <property type="entry name" value="Leucine-rich Repeat Variant"/>
    <property type="match status" value="1"/>
</dbReference>
<dbReference type="Proteomes" id="UP000009168">
    <property type="component" value="Unassembled WGS sequence"/>
</dbReference>
<dbReference type="EMBL" id="GG662304">
    <property type="protein sequence ID" value="EAR81880.3"/>
    <property type="molecule type" value="Genomic_DNA"/>
</dbReference>
<name>Q229B3_TETTS</name>
<gene>
    <name evidence="1" type="ORF">TTHERM_01444890</name>
</gene>
<dbReference type="GeneID" id="7826716"/>
<dbReference type="RefSeq" id="XP_001029543.3">
    <property type="nucleotide sequence ID" value="XM_001029543.3"/>
</dbReference>
<proteinExistence type="predicted"/>
<evidence type="ECO:0000313" key="1">
    <source>
        <dbReference type="EMBL" id="EAR81880.3"/>
    </source>
</evidence>
<dbReference type="SUPFAM" id="SSF48371">
    <property type="entry name" value="ARM repeat"/>
    <property type="match status" value="1"/>
</dbReference>
<evidence type="ECO:0000313" key="2">
    <source>
        <dbReference type="Proteomes" id="UP000009168"/>
    </source>
</evidence>
<dbReference type="InParanoid" id="Q229B3"/>
<dbReference type="InterPro" id="IPR011989">
    <property type="entry name" value="ARM-like"/>
</dbReference>
<dbReference type="InterPro" id="IPR016024">
    <property type="entry name" value="ARM-type_fold"/>
</dbReference>